<proteinExistence type="predicted"/>
<name>A0ABX2D8N2_9CYAN</name>
<protein>
    <recommendedName>
        <fullName evidence="1">Tc1-like transposase DDE domain-containing protein</fullName>
    </recommendedName>
</protein>
<evidence type="ECO:0000313" key="3">
    <source>
        <dbReference type="Proteomes" id="UP000702425"/>
    </source>
</evidence>
<dbReference type="Proteomes" id="UP000702425">
    <property type="component" value="Unassembled WGS sequence"/>
</dbReference>
<gene>
    <name evidence="2" type="ORF">E5S67_05767</name>
</gene>
<comment type="caution">
    <text evidence="2">The sequence shown here is derived from an EMBL/GenBank/DDBJ whole genome shotgun (WGS) entry which is preliminary data.</text>
</comment>
<sequence>MTQWMARHLKGLPFKFLVPELWVGAVVVMDNLPAHKMASIAPMIQAVGASIINLSPYSPDFNPIELWWS</sequence>
<dbReference type="Pfam" id="PF13358">
    <property type="entry name" value="DDE_3"/>
    <property type="match status" value="1"/>
</dbReference>
<organism evidence="2 3">
    <name type="scientific">Microcoleus asticus IPMA8</name>
    <dbReference type="NCBI Taxonomy" id="2563858"/>
    <lineage>
        <taxon>Bacteria</taxon>
        <taxon>Bacillati</taxon>
        <taxon>Cyanobacteriota</taxon>
        <taxon>Cyanophyceae</taxon>
        <taxon>Oscillatoriophycideae</taxon>
        <taxon>Oscillatoriales</taxon>
        <taxon>Microcoleaceae</taxon>
        <taxon>Microcoleus</taxon>
        <taxon>Microcoleus asticus</taxon>
    </lineage>
</organism>
<evidence type="ECO:0000313" key="2">
    <source>
        <dbReference type="EMBL" id="NQE37985.1"/>
    </source>
</evidence>
<dbReference type="InterPro" id="IPR036397">
    <property type="entry name" value="RNaseH_sf"/>
</dbReference>
<feature type="domain" description="Tc1-like transposase DDE" evidence="1">
    <location>
        <begin position="20"/>
        <end position="69"/>
    </location>
</feature>
<keyword evidence="3" id="KW-1185">Reference proteome</keyword>
<dbReference type="InterPro" id="IPR038717">
    <property type="entry name" value="Tc1-like_DDE_dom"/>
</dbReference>
<dbReference type="EMBL" id="SRRZ01000168">
    <property type="protein sequence ID" value="NQE37985.1"/>
    <property type="molecule type" value="Genomic_DNA"/>
</dbReference>
<reference evidence="2 3" key="1">
    <citation type="journal article" date="2020" name="Sci. Rep.">
        <title>A novel cyanobacterial geosmin producer, revising GeoA distribution and dispersion patterns in Bacteria.</title>
        <authorList>
            <person name="Churro C."/>
            <person name="Semedo-Aguiar A.P."/>
            <person name="Silva A.D."/>
            <person name="Pereira-Leal J.B."/>
            <person name="Leite R.B."/>
        </authorList>
    </citation>
    <scope>NUCLEOTIDE SEQUENCE [LARGE SCALE GENOMIC DNA]</scope>
    <source>
        <strain evidence="2 3">IPMA8</strain>
    </source>
</reference>
<evidence type="ECO:0000259" key="1">
    <source>
        <dbReference type="Pfam" id="PF13358"/>
    </source>
</evidence>
<dbReference type="RefSeq" id="WP_172192435.1">
    <property type="nucleotide sequence ID" value="NZ_CAWPPK010000077.1"/>
</dbReference>
<dbReference type="Gene3D" id="3.30.420.10">
    <property type="entry name" value="Ribonuclease H-like superfamily/Ribonuclease H"/>
    <property type="match status" value="1"/>
</dbReference>
<accession>A0ABX2D8N2</accession>